<comment type="caution">
    <text evidence="2">The sequence shown here is derived from an EMBL/GenBank/DDBJ whole genome shotgun (WGS) entry which is preliminary data.</text>
</comment>
<proteinExistence type="predicted"/>
<feature type="non-terminal residue" evidence="2">
    <location>
        <position position="1"/>
    </location>
</feature>
<dbReference type="Proteomes" id="UP000192247">
    <property type="component" value="Unassembled WGS sequence"/>
</dbReference>
<accession>A0A1V9XM06</accession>
<gene>
    <name evidence="2" type="ORF">BIW11_09119</name>
</gene>
<keyword evidence="3" id="KW-1185">Reference proteome</keyword>
<dbReference type="EMBL" id="MNPL01008083">
    <property type="protein sequence ID" value="OQR74378.1"/>
    <property type="molecule type" value="Genomic_DNA"/>
</dbReference>
<feature type="compositionally biased region" description="Polar residues" evidence="1">
    <location>
        <begin position="66"/>
        <end position="78"/>
    </location>
</feature>
<evidence type="ECO:0000256" key="1">
    <source>
        <dbReference type="SAM" id="MobiDB-lite"/>
    </source>
</evidence>
<organism evidence="2 3">
    <name type="scientific">Tropilaelaps mercedesae</name>
    <dbReference type="NCBI Taxonomy" id="418985"/>
    <lineage>
        <taxon>Eukaryota</taxon>
        <taxon>Metazoa</taxon>
        <taxon>Ecdysozoa</taxon>
        <taxon>Arthropoda</taxon>
        <taxon>Chelicerata</taxon>
        <taxon>Arachnida</taxon>
        <taxon>Acari</taxon>
        <taxon>Parasitiformes</taxon>
        <taxon>Mesostigmata</taxon>
        <taxon>Gamasina</taxon>
        <taxon>Dermanyssoidea</taxon>
        <taxon>Laelapidae</taxon>
        <taxon>Tropilaelaps</taxon>
    </lineage>
</organism>
<reference evidence="2 3" key="1">
    <citation type="journal article" date="2017" name="Gigascience">
        <title>Draft genome of the honey bee ectoparasitic mite, Tropilaelaps mercedesae, is shaped by the parasitic life history.</title>
        <authorList>
            <person name="Dong X."/>
            <person name="Armstrong S.D."/>
            <person name="Xia D."/>
            <person name="Makepeace B.L."/>
            <person name="Darby A.C."/>
            <person name="Kadowaki T."/>
        </authorList>
    </citation>
    <scope>NUCLEOTIDE SEQUENCE [LARGE SCALE GENOMIC DNA]</scope>
    <source>
        <strain evidence="2">Wuxi-XJTLU</strain>
    </source>
</reference>
<evidence type="ECO:0000313" key="3">
    <source>
        <dbReference type="Proteomes" id="UP000192247"/>
    </source>
</evidence>
<feature type="region of interest" description="Disordered" evidence="1">
    <location>
        <begin position="60"/>
        <end position="81"/>
    </location>
</feature>
<name>A0A1V9XM06_9ACAR</name>
<sequence length="113" mass="11792">VPEEVARDGGYFGIIVEYEVKVKLCLAALSSLSGFRTWMCNGVKGLVDDKIVTSSSCPGSVPSVGNVASSVSSPTKAPSTPAERFANINRSCMLAANDALLKHSLDELITASS</sequence>
<dbReference type="InParanoid" id="A0A1V9XM06"/>
<dbReference type="AlphaFoldDB" id="A0A1V9XM06"/>
<protein>
    <submittedName>
        <fullName evidence="2">Uncharacterized protein</fullName>
    </submittedName>
</protein>
<evidence type="ECO:0000313" key="2">
    <source>
        <dbReference type="EMBL" id="OQR74378.1"/>
    </source>
</evidence>